<name>A0A6A4RGR1_9RHOB</name>
<dbReference type="InterPro" id="IPR000683">
    <property type="entry name" value="Gfo/Idh/MocA-like_OxRdtase_N"/>
</dbReference>
<dbReference type="GO" id="GO:0016491">
    <property type="term" value="F:oxidoreductase activity"/>
    <property type="evidence" value="ECO:0007669"/>
    <property type="project" value="UniProtKB-KW"/>
</dbReference>
<dbReference type="InterPro" id="IPR050463">
    <property type="entry name" value="Gfo/Idh/MocA_oxidrdct_glycsds"/>
</dbReference>
<protein>
    <submittedName>
        <fullName evidence="4">Gfo/Idh/MocA family oxidoreductase</fullName>
    </submittedName>
</protein>
<evidence type="ECO:0000259" key="2">
    <source>
        <dbReference type="Pfam" id="PF01408"/>
    </source>
</evidence>
<dbReference type="PANTHER" id="PTHR43818:SF11">
    <property type="entry name" value="BCDNA.GH03377"/>
    <property type="match status" value="1"/>
</dbReference>
<dbReference type="RefSeq" id="WP_158979960.1">
    <property type="nucleotide sequence ID" value="NZ_WSFO01000007.1"/>
</dbReference>
<accession>A0A6A4RGR1</accession>
<dbReference type="GO" id="GO:0000166">
    <property type="term" value="F:nucleotide binding"/>
    <property type="evidence" value="ECO:0007669"/>
    <property type="project" value="InterPro"/>
</dbReference>
<dbReference type="Proteomes" id="UP000441586">
    <property type="component" value="Unassembled WGS sequence"/>
</dbReference>
<evidence type="ECO:0000313" key="5">
    <source>
        <dbReference type="Proteomes" id="UP000441586"/>
    </source>
</evidence>
<gene>
    <name evidence="4" type="ORF">GP644_13115</name>
</gene>
<dbReference type="InterPro" id="IPR055170">
    <property type="entry name" value="GFO_IDH_MocA-like_dom"/>
</dbReference>
<dbReference type="EMBL" id="WSFO01000007">
    <property type="protein sequence ID" value="KAE9629350.1"/>
    <property type="molecule type" value="Genomic_DNA"/>
</dbReference>
<dbReference type="Gene3D" id="3.30.360.10">
    <property type="entry name" value="Dihydrodipicolinate Reductase, domain 2"/>
    <property type="match status" value="1"/>
</dbReference>
<reference evidence="4 5" key="1">
    <citation type="submission" date="2019-12" db="EMBL/GenBank/DDBJ databases">
        <authorList>
            <person name="Zhang Y.-J."/>
        </authorList>
    </citation>
    <scope>NUCLEOTIDE SEQUENCE [LARGE SCALE GENOMIC DNA]</scope>
    <source>
        <strain evidence="4 5">H18S-6</strain>
    </source>
</reference>
<evidence type="ECO:0000313" key="4">
    <source>
        <dbReference type="EMBL" id="KAE9629350.1"/>
    </source>
</evidence>
<comment type="caution">
    <text evidence="4">The sequence shown here is derived from an EMBL/GenBank/DDBJ whole genome shotgun (WGS) entry which is preliminary data.</text>
</comment>
<feature type="domain" description="GFO/IDH/MocA-like oxidoreductase" evidence="3">
    <location>
        <begin position="130"/>
        <end position="249"/>
    </location>
</feature>
<keyword evidence="1" id="KW-0560">Oxidoreductase</keyword>
<dbReference type="InterPro" id="IPR036291">
    <property type="entry name" value="NAD(P)-bd_dom_sf"/>
</dbReference>
<dbReference type="AlphaFoldDB" id="A0A6A4RGR1"/>
<dbReference type="Gene3D" id="3.40.50.720">
    <property type="entry name" value="NAD(P)-binding Rossmann-like Domain"/>
    <property type="match status" value="1"/>
</dbReference>
<feature type="domain" description="Gfo/Idh/MocA-like oxidoreductase N-terminal" evidence="2">
    <location>
        <begin position="1"/>
        <end position="121"/>
    </location>
</feature>
<dbReference type="Pfam" id="PF01408">
    <property type="entry name" value="GFO_IDH_MocA"/>
    <property type="match status" value="1"/>
</dbReference>
<organism evidence="4 5">
    <name type="scientific">Parasedimentitalea maritima</name>
    <dbReference type="NCBI Taxonomy" id="2578117"/>
    <lineage>
        <taxon>Bacteria</taxon>
        <taxon>Pseudomonadati</taxon>
        <taxon>Pseudomonadota</taxon>
        <taxon>Alphaproteobacteria</taxon>
        <taxon>Rhodobacterales</taxon>
        <taxon>Paracoccaceae</taxon>
        <taxon>Parasedimentitalea</taxon>
    </lineage>
</organism>
<dbReference type="PANTHER" id="PTHR43818">
    <property type="entry name" value="BCDNA.GH03377"/>
    <property type="match status" value="1"/>
</dbReference>
<sequence>MNWGLIGASTIASEHMIGAIRANSGHDVVSVLSSSPTRGKEYAAKRGITASTTSLDDILNGSDIDAVYISTTNEKHLPQAMAAIAAGKHVLCEKPLAMTVADAATMVRAAQDSGIVLATNHHLRNAGSHLAIRNLITTGRLGEVLSIRIFHAVMLPEHLRGWRIDNPLAGGGVIPDIVVHDADTVRFYLGEDPADVVAQELSGAMGVDVEDSVMSVWTTPSGVTVQTHESFTHPFAGSGIEVHGTKGSVIARNVMTQQPVGDILLRTASGEKSIEYSLHNLYERSVSKFAIAVTGDGQPAATGVDGLKSLAVAEAVKKAAVTGQRTTVDYGGY</sequence>
<evidence type="ECO:0000259" key="3">
    <source>
        <dbReference type="Pfam" id="PF22725"/>
    </source>
</evidence>
<dbReference type="Pfam" id="PF22725">
    <property type="entry name" value="GFO_IDH_MocA_C3"/>
    <property type="match status" value="1"/>
</dbReference>
<dbReference type="SUPFAM" id="SSF51735">
    <property type="entry name" value="NAD(P)-binding Rossmann-fold domains"/>
    <property type="match status" value="1"/>
</dbReference>
<proteinExistence type="predicted"/>
<dbReference type="SUPFAM" id="SSF55347">
    <property type="entry name" value="Glyceraldehyde-3-phosphate dehydrogenase-like, C-terminal domain"/>
    <property type="match status" value="1"/>
</dbReference>
<evidence type="ECO:0000256" key="1">
    <source>
        <dbReference type="ARBA" id="ARBA00023002"/>
    </source>
</evidence>